<dbReference type="HAMAP" id="MF_00321">
    <property type="entry name" value="GTPase_EngB"/>
    <property type="match status" value="1"/>
</dbReference>
<dbReference type="PROSITE" id="PS51706">
    <property type="entry name" value="G_ENGB"/>
    <property type="match status" value="1"/>
</dbReference>
<evidence type="ECO:0000256" key="8">
    <source>
        <dbReference type="ARBA" id="ARBA00023210"/>
    </source>
</evidence>
<feature type="domain" description="EngB-type G" evidence="11">
    <location>
        <begin position="22"/>
        <end position="198"/>
    </location>
</feature>
<evidence type="ECO:0000256" key="4">
    <source>
        <dbReference type="ARBA" id="ARBA00022723"/>
    </source>
</evidence>
<dbReference type="AlphaFoldDB" id="A0A4Q1K484"/>
<dbReference type="GO" id="GO:0005525">
    <property type="term" value="F:GTP binding"/>
    <property type="evidence" value="ECO:0007669"/>
    <property type="project" value="UniProtKB-UniRule"/>
</dbReference>
<comment type="similarity">
    <text evidence="2 10">Belongs to the TRAFAC class TrmE-Era-EngA-EngB-Septin-like GTPase superfamily. EngB GTPase family.</text>
</comment>
<dbReference type="Gene3D" id="3.40.50.300">
    <property type="entry name" value="P-loop containing nucleotide triphosphate hydrolases"/>
    <property type="match status" value="1"/>
</dbReference>
<evidence type="ECO:0000313" key="12">
    <source>
        <dbReference type="EMBL" id="RXR20646.1"/>
    </source>
</evidence>
<protein>
    <recommendedName>
        <fullName evidence="10">Probable GTP-binding protein EngB</fullName>
    </recommendedName>
</protein>
<evidence type="ECO:0000256" key="7">
    <source>
        <dbReference type="ARBA" id="ARBA00023134"/>
    </source>
</evidence>
<dbReference type="NCBIfam" id="TIGR03598">
    <property type="entry name" value="GTPase_YsxC"/>
    <property type="match status" value="1"/>
</dbReference>
<dbReference type="EMBL" id="SBKO01000001">
    <property type="protein sequence ID" value="RXR20646.1"/>
    <property type="molecule type" value="Genomic_DNA"/>
</dbReference>
<dbReference type="CDD" id="cd01876">
    <property type="entry name" value="YihA_EngB"/>
    <property type="match status" value="1"/>
</dbReference>
<keyword evidence="13" id="KW-1185">Reference proteome</keyword>
<evidence type="ECO:0000256" key="9">
    <source>
        <dbReference type="ARBA" id="ARBA00023306"/>
    </source>
</evidence>
<evidence type="ECO:0000259" key="11">
    <source>
        <dbReference type="PROSITE" id="PS51706"/>
    </source>
</evidence>
<evidence type="ECO:0000256" key="3">
    <source>
        <dbReference type="ARBA" id="ARBA00022618"/>
    </source>
</evidence>
<evidence type="ECO:0000256" key="2">
    <source>
        <dbReference type="ARBA" id="ARBA00009638"/>
    </source>
</evidence>
<organism evidence="12 13">
    <name type="scientific">Flavobacterium amnicola</name>
    <dbReference type="NCBI Taxonomy" id="2506422"/>
    <lineage>
        <taxon>Bacteria</taxon>
        <taxon>Pseudomonadati</taxon>
        <taxon>Bacteroidota</taxon>
        <taxon>Flavobacteriia</taxon>
        <taxon>Flavobacteriales</taxon>
        <taxon>Flavobacteriaceae</taxon>
        <taxon>Flavobacterium</taxon>
    </lineage>
</organism>
<evidence type="ECO:0000256" key="5">
    <source>
        <dbReference type="ARBA" id="ARBA00022741"/>
    </source>
</evidence>
<keyword evidence="4" id="KW-0479">Metal-binding</keyword>
<dbReference type="PANTHER" id="PTHR11649:SF13">
    <property type="entry name" value="ENGB-TYPE G DOMAIN-CONTAINING PROTEIN"/>
    <property type="match status" value="1"/>
</dbReference>
<dbReference type="FunFam" id="3.40.50.300:FF:000098">
    <property type="entry name" value="Probable GTP-binding protein EngB"/>
    <property type="match status" value="1"/>
</dbReference>
<keyword evidence="9 10" id="KW-0131">Cell cycle</keyword>
<keyword evidence="8 10" id="KW-0717">Septation</keyword>
<dbReference type="OrthoDB" id="9804921at2"/>
<dbReference type="InterPro" id="IPR027417">
    <property type="entry name" value="P-loop_NTPase"/>
</dbReference>
<keyword evidence="5 10" id="KW-0547">Nucleotide-binding</keyword>
<proteinExistence type="inferred from homology"/>
<keyword evidence="6" id="KW-0460">Magnesium</keyword>
<dbReference type="InterPro" id="IPR006073">
    <property type="entry name" value="GTP-bd"/>
</dbReference>
<sequence>MKINTAEFVISNSDVSKCPLERIPEYAFIGRSNVGKSSLINMLTNHKNLAKTSGKPGKTQLINHFKINSNWFLVDLPGYGYARVSKKTKAIFQQFITDYFEKREQLVCAFVLIDVRLEAQKIDLEFINYLGEIEVPFCIIFTKSDKISKGKIEQNVAAYRKALLANNWEEMPQYFVTSSLDAVGRESVLEYIDAVNEEIFKNNDSFI</sequence>
<reference evidence="13" key="1">
    <citation type="submission" date="2019-01" db="EMBL/GenBank/DDBJ databases">
        <title>Cytophagaceae bacterium strain CAR-16.</title>
        <authorList>
            <person name="Chen W.-M."/>
        </authorList>
    </citation>
    <scope>NUCLEOTIDE SEQUENCE [LARGE SCALE GENOMIC DNA]</scope>
    <source>
        <strain evidence="13">LLJ-11</strain>
    </source>
</reference>
<dbReference type="Pfam" id="PF01926">
    <property type="entry name" value="MMR_HSR1"/>
    <property type="match status" value="1"/>
</dbReference>
<dbReference type="GO" id="GO:0000917">
    <property type="term" value="P:division septum assembly"/>
    <property type="evidence" value="ECO:0007669"/>
    <property type="project" value="UniProtKB-KW"/>
</dbReference>
<dbReference type="InterPro" id="IPR030393">
    <property type="entry name" value="G_ENGB_dom"/>
</dbReference>
<comment type="caution">
    <text evidence="12">The sequence shown here is derived from an EMBL/GenBank/DDBJ whole genome shotgun (WGS) entry which is preliminary data.</text>
</comment>
<comment type="cofactor">
    <cofactor evidence="1">
        <name>Mg(2+)</name>
        <dbReference type="ChEBI" id="CHEBI:18420"/>
    </cofactor>
</comment>
<evidence type="ECO:0000256" key="6">
    <source>
        <dbReference type="ARBA" id="ARBA00022842"/>
    </source>
</evidence>
<accession>A0A4Q1K484</accession>
<evidence type="ECO:0000313" key="13">
    <source>
        <dbReference type="Proteomes" id="UP000290283"/>
    </source>
</evidence>
<evidence type="ECO:0000256" key="10">
    <source>
        <dbReference type="HAMAP-Rule" id="MF_00321"/>
    </source>
</evidence>
<dbReference type="Proteomes" id="UP000290283">
    <property type="component" value="Unassembled WGS sequence"/>
</dbReference>
<dbReference type="RefSeq" id="WP_129433728.1">
    <property type="nucleotide sequence ID" value="NZ_SBKO01000001.1"/>
</dbReference>
<keyword evidence="7 10" id="KW-0342">GTP-binding</keyword>
<dbReference type="SUPFAM" id="SSF52540">
    <property type="entry name" value="P-loop containing nucleoside triphosphate hydrolases"/>
    <property type="match status" value="1"/>
</dbReference>
<name>A0A4Q1K484_9FLAO</name>
<dbReference type="GO" id="GO:0046872">
    <property type="term" value="F:metal ion binding"/>
    <property type="evidence" value="ECO:0007669"/>
    <property type="project" value="UniProtKB-KW"/>
</dbReference>
<keyword evidence="3 10" id="KW-0132">Cell division</keyword>
<dbReference type="InterPro" id="IPR019987">
    <property type="entry name" value="GTP-bd_ribosome_bio_YsxC"/>
</dbReference>
<dbReference type="PANTHER" id="PTHR11649">
    <property type="entry name" value="MSS1/TRME-RELATED GTP-BINDING PROTEIN"/>
    <property type="match status" value="1"/>
</dbReference>
<comment type="function">
    <text evidence="10">Necessary for normal cell division and for the maintenance of normal septation.</text>
</comment>
<evidence type="ECO:0000256" key="1">
    <source>
        <dbReference type="ARBA" id="ARBA00001946"/>
    </source>
</evidence>
<gene>
    <name evidence="10" type="primary">engB</name>
    <name evidence="12" type="ORF">EQG63_01560</name>
</gene>